<sequence length="128" mass="14778">MVFLDPHYLQLNKHQYQQMALARPGASPYHHCTKCLFALVNHLMGLPFLPSDYFLQYLPGLVCPYPQDNSATHWDGRPGPYSLHPPLQMLHYHLEYARNLPYLIPCHPLDCGCKLLLSLTLHGHHCHQ</sequence>
<accession>A0A9D4ZB55</accession>
<protein>
    <submittedName>
        <fullName evidence="1">Uncharacterized protein</fullName>
    </submittedName>
</protein>
<gene>
    <name evidence="1" type="ORF">GOP47_0015309</name>
</gene>
<comment type="caution">
    <text evidence="1">The sequence shown here is derived from an EMBL/GenBank/DDBJ whole genome shotgun (WGS) entry which is preliminary data.</text>
</comment>
<dbReference type="EMBL" id="JABFUD020000015">
    <property type="protein sequence ID" value="KAI5069008.1"/>
    <property type="molecule type" value="Genomic_DNA"/>
</dbReference>
<evidence type="ECO:0000313" key="2">
    <source>
        <dbReference type="Proteomes" id="UP000886520"/>
    </source>
</evidence>
<evidence type="ECO:0000313" key="1">
    <source>
        <dbReference type="EMBL" id="KAI5069008.1"/>
    </source>
</evidence>
<keyword evidence="2" id="KW-1185">Reference proteome</keyword>
<dbReference type="Proteomes" id="UP000886520">
    <property type="component" value="Chromosome 15"/>
</dbReference>
<organism evidence="1 2">
    <name type="scientific">Adiantum capillus-veneris</name>
    <name type="common">Maidenhair fern</name>
    <dbReference type="NCBI Taxonomy" id="13818"/>
    <lineage>
        <taxon>Eukaryota</taxon>
        <taxon>Viridiplantae</taxon>
        <taxon>Streptophyta</taxon>
        <taxon>Embryophyta</taxon>
        <taxon>Tracheophyta</taxon>
        <taxon>Polypodiopsida</taxon>
        <taxon>Polypodiidae</taxon>
        <taxon>Polypodiales</taxon>
        <taxon>Pteridineae</taxon>
        <taxon>Pteridaceae</taxon>
        <taxon>Vittarioideae</taxon>
        <taxon>Adiantum</taxon>
    </lineage>
</organism>
<reference evidence="1" key="1">
    <citation type="submission" date="2021-01" db="EMBL/GenBank/DDBJ databases">
        <title>Adiantum capillus-veneris genome.</title>
        <authorList>
            <person name="Fang Y."/>
            <person name="Liao Q."/>
        </authorList>
    </citation>
    <scope>NUCLEOTIDE SEQUENCE</scope>
    <source>
        <strain evidence="1">H3</strain>
        <tissue evidence="1">Leaf</tissue>
    </source>
</reference>
<name>A0A9D4ZB55_ADICA</name>
<proteinExistence type="predicted"/>
<dbReference type="AlphaFoldDB" id="A0A9D4ZB55"/>